<accession>A0A6H5GUQ2</accession>
<reference evidence="2 3" key="1">
    <citation type="submission" date="2020-02" db="EMBL/GenBank/DDBJ databases">
        <authorList>
            <person name="Ferguson B K."/>
        </authorList>
    </citation>
    <scope>NUCLEOTIDE SEQUENCE [LARGE SCALE GENOMIC DNA]</scope>
</reference>
<feature type="compositionally biased region" description="Polar residues" evidence="1">
    <location>
        <begin position="170"/>
        <end position="195"/>
    </location>
</feature>
<evidence type="ECO:0000313" key="2">
    <source>
        <dbReference type="EMBL" id="CAB0006341.1"/>
    </source>
</evidence>
<feature type="compositionally biased region" description="Basic and acidic residues" evidence="1">
    <location>
        <begin position="234"/>
        <end position="252"/>
    </location>
</feature>
<sequence>MLSGTAHAGEICWAVRCDVCWSGSAVGPGSRCFSRLKIGIRTGSMRIRLLFESGTELRLVDGVTVFPARSHAEYLDRNGTAAALYQIKQSSNTFGLFVRFDNMVIVLGRTRQQPRSLRNPNPHEQLPSSSIRKTQFRLNIVREPTLPPWRRAALPEPEPGGAEPGNPSPSINGITSRPDQHGGSSEQPPGTAQQAVGATISRIYDPRALSCCGNILWFEKCNASEYAAGGHRPTRSDAAKRESQDRTRSQSHLDFHRRHHYRKMRISSARKHFNHSSDRHSIEITRRNVEQSMKSRETVELSSVKTKSLMFSETGPQGGDPRRGRRTDDRAFHFCPRSLLVWGLDFHESSLRSTDCLPLIWIRRVLKNRNNFTGVDKIKTKIGKLNLAEFNNRRAARKAAETTAGQKDTDRTVAGEQGILEATVIAICAHAITASQGVS</sequence>
<proteinExistence type="predicted"/>
<protein>
    <submittedName>
        <fullName evidence="2">Uncharacterized protein</fullName>
    </submittedName>
</protein>
<feature type="region of interest" description="Disordered" evidence="1">
    <location>
        <begin position="113"/>
        <end position="134"/>
    </location>
</feature>
<dbReference type="EMBL" id="CADCXU010017586">
    <property type="protein sequence ID" value="CAB0006341.1"/>
    <property type="molecule type" value="Genomic_DNA"/>
</dbReference>
<keyword evidence="3" id="KW-1185">Reference proteome</keyword>
<name>A0A6H5GUQ2_9HEMI</name>
<dbReference type="AlphaFoldDB" id="A0A6H5GUQ2"/>
<feature type="region of interest" description="Disordered" evidence="1">
    <location>
        <begin position="227"/>
        <end position="252"/>
    </location>
</feature>
<organism evidence="2 3">
    <name type="scientific">Nesidiocoris tenuis</name>
    <dbReference type="NCBI Taxonomy" id="355587"/>
    <lineage>
        <taxon>Eukaryota</taxon>
        <taxon>Metazoa</taxon>
        <taxon>Ecdysozoa</taxon>
        <taxon>Arthropoda</taxon>
        <taxon>Hexapoda</taxon>
        <taxon>Insecta</taxon>
        <taxon>Pterygota</taxon>
        <taxon>Neoptera</taxon>
        <taxon>Paraneoptera</taxon>
        <taxon>Hemiptera</taxon>
        <taxon>Heteroptera</taxon>
        <taxon>Panheteroptera</taxon>
        <taxon>Cimicomorpha</taxon>
        <taxon>Miridae</taxon>
        <taxon>Dicyphina</taxon>
        <taxon>Nesidiocoris</taxon>
    </lineage>
</organism>
<dbReference type="Proteomes" id="UP000479000">
    <property type="component" value="Unassembled WGS sequence"/>
</dbReference>
<evidence type="ECO:0000256" key="1">
    <source>
        <dbReference type="SAM" id="MobiDB-lite"/>
    </source>
</evidence>
<evidence type="ECO:0000313" key="3">
    <source>
        <dbReference type="Proteomes" id="UP000479000"/>
    </source>
</evidence>
<feature type="compositionally biased region" description="Low complexity" evidence="1">
    <location>
        <begin position="152"/>
        <end position="169"/>
    </location>
</feature>
<feature type="region of interest" description="Disordered" evidence="1">
    <location>
        <begin position="147"/>
        <end position="195"/>
    </location>
</feature>
<gene>
    <name evidence="2" type="ORF">NTEN_LOCUS11818</name>
</gene>